<keyword evidence="1" id="KW-0472">Membrane</keyword>
<reference evidence="3 4" key="1">
    <citation type="journal article" date="2019" name="New Phytol.">
        <title>Comparative genomics reveals unique wood-decay strategies and fruiting body development in the Schizophyllaceae.</title>
        <authorList>
            <person name="Almasi E."/>
            <person name="Sahu N."/>
            <person name="Krizsan K."/>
            <person name="Balint B."/>
            <person name="Kovacs G.M."/>
            <person name="Kiss B."/>
            <person name="Cseklye J."/>
            <person name="Drula E."/>
            <person name="Henrissat B."/>
            <person name="Nagy I."/>
            <person name="Chovatia M."/>
            <person name="Adam C."/>
            <person name="LaButti K."/>
            <person name="Lipzen A."/>
            <person name="Riley R."/>
            <person name="Grigoriev I.V."/>
            <person name="Nagy L.G."/>
        </authorList>
    </citation>
    <scope>NUCLEOTIDE SEQUENCE [LARGE SCALE GENOMIC DNA]</scope>
    <source>
        <strain evidence="3 4">NL-1724</strain>
    </source>
</reference>
<feature type="transmembrane region" description="Helical" evidence="1">
    <location>
        <begin position="212"/>
        <end position="232"/>
    </location>
</feature>
<keyword evidence="1" id="KW-0812">Transmembrane</keyword>
<feature type="chain" id="PRO_5021874661" evidence="2">
    <location>
        <begin position="17"/>
        <end position="241"/>
    </location>
</feature>
<feature type="signal peptide" evidence="2">
    <location>
        <begin position="1"/>
        <end position="16"/>
    </location>
</feature>
<evidence type="ECO:0000256" key="2">
    <source>
        <dbReference type="SAM" id="SignalP"/>
    </source>
</evidence>
<evidence type="ECO:0000256" key="1">
    <source>
        <dbReference type="SAM" id="Phobius"/>
    </source>
</evidence>
<dbReference type="OrthoDB" id="2929351at2759"/>
<sequence length="241" mass="25691">MLFFCLFFWRTSVCLCFSCAICTCLLMPSSTVRAEDITLYAVSTARETASRSGLVSYEYSESYTVSAIGTASDGSATTYVIEDAISKIDWVYTDTTVELLSEPLTLTNTFAQGASTYEQVYPNIYTAWTTTETGLDGQPTATKTSSEAFMIGYSQGCSFDLNASSGACVYSTMPFVVGGGDMTVSPTATTHTGPLIPYYTLTSEENGAGSGMLPAALAAILSLASSILLGFWMTMAPRLTL</sequence>
<evidence type="ECO:0000313" key="4">
    <source>
        <dbReference type="Proteomes" id="UP000320762"/>
    </source>
</evidence>
<protein>
    <submittedName>
        <fullName evidence="3">Uncharacterized protein</fullName>
    </submittedName>
</protein>
<comment type="caution">
    <text evidence="3">The sequence shown here is derived from an EMBL/GenBank/DDBJ whole genome shotgun (WGS) entry which is preliminary data.</text>
</comment>
<accession>A0A550C7H3</accession>
<keyword evidence="1" id="KW-1133">Transmembrane helix</keyword>
<proteinExistence type="predicted"/>
<name>A0A550C7H3_9AGAR</name>
<dbReference type="AlphaFoldDB" id="A0A550C7H3"/>
<gene>
    <name evidence="3" type="ORF">BD626DRAFT_503751</name>
</gene>
<organism evidence="3 4">
    <name type="scientific">Schizophyllum amplum</name>
    <dbReference type="NCBI Taxonomy" id="97359"/>
    <lineage>
        <taxon>Eukaryota</taxon>
        <taxon>Fungi</taxon>
        <taxon>Dikarya</taxon>
        <taxon>Basidiomycota</taxon>
        <taxon>Agaricomycotina</taxon>
        <taxon>Agaricomycetes</taxon>
        <taxon>Agaricomycetidae</taxon>
        <taxon>Agaricales</taxon>
        <taxon>Schizophyllaceae</taxon>
        <taxon>Schizophyllum</taxon>
    </lineage>
</organism>
<keyword evidence="2" id="KW-0732">Signal</keyword>
<keyword evidence="4" id="KW-1185">Reference proteome</keyword>
<dbReference type="Proteomes" id="UP000320762">
    <property type="component" value="Unassembled WGS sequence"/>
</dbReference>
<dbReference type="EMBL" id="VDMD01000020">
    <property type="protein sequence ID" value="TRM60754.1"/>
    <property type="molecule type" value="Genomic_DNA"/>
</dbReference>
<evidence type="ECO:0000313" key="3">
    <source>
        <dbReference type="EMBL" id="TRM60754.1"/>
    </source>
</evidence>